<feature type="region of interest" description="Disordered" evidence="1">
    <location>
        <begin position="31"/>
        <end position="52"/>
    </location>
</feature>
<dbReference type="AlphaFoldDB" id="A0A378TMY1"/>
<reference evidence="3 4" key="1">
    <citation type="submission" date="2018-06" db="EMBL/GenBank/DDBJ databases">
        <authorList>
            <consortium name="Pathogen Informatics"/>
            <person name="Doyle S."/>
        </authorList>
    </citation>
    <scope>NUCLEOTIDE SEQUENCE [LARGE SCALE GENOMIC DNA]</scope>
    <source>
        <strain evidence="3 4">NCTC10821</strain>
    </source>
</reference>
<name>A0A378TMY1_9MYCO</name>
<dbReference type="Proteomes" id="UP000254978">
    <property type="component" value="Unassembled WGS sequence"/>
</dbReference>
<evidence type="ECO:0000313" key="4">
    <source>
        <dbReference type="Proteomes" id="UP000254978"/>
    </source>
</evidence>
<evidence type="ECO:0000256" key="1">
    <source>
        <dbReference type="SAM" id="MobiDB-lite"/>
    </source>
</evidence>
<evidence type="ECO:0008006" key="5">
    <source>
        <dbReference type="Google" id="ProtNLM"/>
    </source>
</evidence>
<proteinExistence type="predicted"/>
<keyword evidence="2" id="KW-0732">Signal</keyword>
<accession>A0A378TMY1</accession>
<protein>
    <recommendedName>
        <fullName evidence="5">Lipoprotein</fullName>
    </recommendedName>
</protein>
<keyword evidence="4" id="KW-1185">Reference proteome</keyword>
<sequence length="238" mass="24958">MLVSMRKPFRTLMISTGALIALGSLPACSGGSSSGPATEAESSTTATSAAAAPAEDFPQTARYIADMPMPDGGTMTLGVAVSGEKVVAYACDGSKDEAWFFGSQDDGALDITGKFRDTLVADYEGGNVVGDLTMDGVSYTFTAPQVADPAGMYTAELGGVRASWVVRPDDTMTGVQFTPRDDDKTVFELQGEEFRQRVRNARELTPAPALTVDGLRTTINGQPVVAELVTGDTSFTKD</sequence>
<feature type="chain" id="PRO_5038960717" description="Lipoprotein" evidence="2">
    <location>
        <begin position="30"/>
        <end position="238"/>
    </location>
</feature>
<organism evidence="3 4">
    <name type="scientific">Mycolicibacterium tokaiense</name>
    <dbReference type="NCBI Taxonomy" id="39695"/>
    <lineage>
        <taxon>Bacteria</taxon>
        <taxon>Bacillati</taxon>
        <taxon>Actinomycetota</taxon>
        <taxon>Actinomycetes</taxon>
        <taxon>Mycobacteriales</taxon>
        <taxon>Mycobacteriaceae</taxon>
        <taxon>Mycolicibacterium</taxon>
    </lineage>
</organism>
<dbReference type="EMBL" id="UGQT01000001">
    <property type="protein sequence ID" value="STZ62079.1"/>
    <property type="molecule type" value="Genomic_DNA"/>
</dbReference>
<evidence type="ECO:0000313" key="3">
    <source>
        <dbReference type="EMBL" id="STZ62079.1"/>
    </source>
</evidence>
<feature type="signal peptide" evidence="2">
    <location>
        <begin position="1"/>
        <end position="29"/>
    </location>
</feature>
<gene>
    <name evidence="3" type="ORF">NCTC10821_05642</name>
</gene>
<evidence type="ECO:0000256" key="2">
    <source>
        <dbReference type="SAM" id="SignalP"/>
    </source>
</evidence>